<evidence type="ECO:0000313" key="5">
    <source>
        <dbReference type="Proteomes" id="UP000224634"/>
    </source>
</evidence>
<feature type="compositionally biased region" description="Acidic residues" evidence="2">
    <location>
        <begin position="592"/>
        <end position="604"/>
    </location>
</feature>
<dbReference type="EMBL" id="PDNA01000171">
    <property type="protein sequence ID" value="PGH07245.1"/>
    <property type="molecule type" value="Genomic_DNA"/>
</dbReference>
<feature type="compositionally biased region" description="Basic and acidic residues" evidence="2">
    <location>
        <begin position="605"/>
        <end position="616"/>
    </location>
</feature>
<keyword evidence="3" id="KW-0472">Membrane</keyword>
<feature type="region of interest" description="Disordered" evidence="2">
    <location>
        <begin position="290"/>
        <end position="349"/>
    </location>
</feature>
<proteinExistence type="predicted"/>
<dbReference type="Proteomes" id="UP000224634">
    <property type="component" value="Unassembled WGS sequence"/>
</dbReference>
<feature type="coiled-coil region" evidence="1">
    <location>
        <begin position="431"/>
        <end position="514"/>
    </location>
</feature>
<feature type="region of interest" description="Disordered" evidence="2">
    <location>
        <begin position="577"/>
        <end position="646"/>
    </location>
</feature>
<feature type="compositionally biased region" description="Polar residues" evidence="2">
    <location>
        <begin position="204"/>
        <end position="217"/>
    </location>
</feature>
<accession>A0A2B7XE74</accession>
<feature type="region of interest" description="Disordered" evidence="2">
    <location>
        <begin position="1"/>
        <end position="52"/>
    </location>
</feature>
<protein>
    <submittedName>
        <fullName evidence="4">Uncharacterized protein</fullName>
    </submittedName>
</protein>
<dbReference type="OrthoDB" id="4200461at2759"/>
<evidence type="ECO:0000256" key="1">
    <source>
        <dbReference type="SAM" id="Coils"/>
    </source>
</evidence>
<feature type="region of interest" description="Disordered" evidence="2">
    <location>
        <begin position="204"/>
        <end position="224"/>
    </location>
</feature>
<reference evidence="4 5" key="1">
    <citation type="submission" date="2017-10" db="EMBL/GenBank/DDBJ databases">
        <title>Comparative genomics in systemic dimorphic fungi from Ajellomycetaceae.</title>
        <authorList>
            <person name="Munoz J.F."/>
            <person name="Mcewen J.G."/>
            <person name="Clay O.K."/>
            <person name="Cuomo C.A."/>
        </authorList>
    </citation>
    <scope>NUCLEOTIDE SEQUENCE [LARGE SCALE GENOMIC DNA]</scope>
    <source>
        <strain evidence="4 5">UAMH7299</strain>
    </source>
</reference>
<sequence>MQSHRCRKIRRNAIAGLPISPTDTPTGELHRSPTDDGLDPGDTPNRDERCSDRSLELAIYKLARDALTPQRKKVRGVHGTENDDQSLWGKLSACLKDDNEDIIAHENTQEERKAPGTDGQIETPGSVVVRKKRKTRRKKKKTVDTATSDELIEFSPEGSVATAQRDESPARRNRGFTTEEAVEARGLDPQDSFLTTTSNEDSGVITAQSPGEENGISNPPIVTDSLEETRDPLAFVRTVTTPLPTLGTLRRRVVRGIITDLSRVRGLERTHENYTSQSSVQSNKPFSADDYIWHDAPESNTSHQGFWSDKQPVDIQDSVFDTPTPSPRGRRRRDSRASNASVESLGQRCNTAPMSAVQRLEFTEEGIEAIASDTRMECETRVNALKAIALVQRKAIIHKTSKLDQCMTESQEIQKIADEYGEKLAFEESRHEERDCTLQKLKLEMEKLHREMRKKELFIKSAEEDNSRLQRELANSSATLGTATNAKKFIEQQLKNLETEVEQLRGENHRLVEKNNAQSSAIKTYREERRSLKKAVGNSPLRRHNNELVLELEESRKYSAGLHQYIDDLEEEITRLKSPSPADLTFAPTLNDELESSDIEDEDDDKRSGRGREGWEMCRGTQTSSLSESEDDDQSDPSTPPDDIVLIPSDVFDEENSFTRGQVAMKPHCDAIDLSSSPSESGGIRLRVPPLIICALCRGTPSAMKNIRSARSQAECTLMATPAYDNASTQTETEDMEVSPTRIVGVGSQLDSTKPIEREDIAVSTQTDDLAKVEACTQTLSPSWNWSEASTPTNEEESVDASMQTKSPQHLKTSMPTMPTMPAEVTSVSTQTELDDNTTPFAEIPEHFTPKMINAEAQTDFVKPNKPEDKFWQLMSILGAMFAWALVFLWSHKEDERIWLQANELTRTTLIARRAQSYSQFEWVEKWRYWLIEWMDCDRVLPG</sequence>
<keyword evidence="5" id="KW-1185">Reference proteome</keyword>
<feature type="compositionally biased region" description="Polar residues" evidence="2">
    <location>
        <begin position="801"/>
        <end position="817"/>
    </location>
</feature>
<name>A0A2B7XE74_POLH7</name>
<dbReference type="AlphaFoldDB" id="A0A2B7XE74"/>
<keyword evidence="1" id="KW-0175">Coiled coil</keyword>
<feature type="region of interest" description="Disordered" evidence="2">
    <location>
        <begin position="783"/>
        <end position="817"/>
    </location>
</feature>
<evidence type="ECO:0000256" key="2">
    <source>
        <dbReference type="SAM" id="MobiDB-lite"/>
    </source>
</evidence>
<evidence type="ECO:0000313" key="4">
    <source>
        <dbReference type="EMBL" id="PGH07245.1"/>
    </source>
</evidence>
<feature type="compositionally biased region" description="Polar residues" evidence="2">
    <location>
        <begin position="783"/>
        <end position="793"/>
    </location>
</feature>
<comment type="caution">
    <text evidence="4">The sequence shown here is derived from an EMBL/GenBank/DDBJ whole genome shotgun (WGS) entry which is preliminary data.</text>
</comment>
<evidence type="ECO:0000256" key="3">
    <source>
        <dbReference type="SAM" id="Phobius"/>
    </source>
</evidence>
<feature type="region of interest" description="Disordered" evidence="2">
    <location>
        <begin position="107"/>
        <end position="175"/>
    </location>
</feature>
<feature type="transmembrane region" description="Helical" evidence="3">
    <location>
        <begin position="871"/>
        <end position="890"/>
    </location>
</feature>
<keyword evidence="3" id="KW-1133">Transmembrane helix</keyword>
<feature type="compositionally biased region" description="Basic residues" evidence="2">
    <location>
        <begin position="1"/>
        <end position="11"/>
    </location>
</feature>
<organism evidence="4 5">
    <name type="scientific">Polytolypa hystricis (strain UAMH7299)</name>
    <dbReference type="NCBI Taxonomy" id="1447883"/>
    <lineage>
        <taxon>Eukaryota</taxon>
        <taxon>Fungi</taxon>
        <taxon>Dikarya</taxon>
        <taxon>Ascomycota</taxon>
        <taxon>Pezizomycotina</taxon>
        <taxon>Eurotiomycetes</taxon>
        <taxon>Eurotiomycetidae</taxon>
        <taxon>Onygenales</taxon>
        <taxon>Onygenales incertae sedis</taxon>
        <taxon>Polytolypa</taxon>
    </lineage>
</organism>
<feature type="compositionally biased region" description="Polar residues" evidence="2">
    <location>
        <begin position="337"/>
        <end position="349"/>
    </location>
</feature>
<gene>
    <name evidence="4" type="ORF">AJ80_08031</name>
</gene>
<keyword evidence="3" id="KW-0812">Transmembrane</keyword>
<feature type="compositionally biased region" description="Basic residues" evidence="2">
    <location>
        <begin position="129"/>
        <end position="141"/>
    </location>
</feature>